<keyword evidence="11" id="KW-1185">Reference proteome</keyword>
<organism evidence="10 11">
    <name type="scientific">Podospora fimiseda</name>
    <dbReference type="NCBI Taxonomy" id="252190"/>
    <lineage>
        <taxon>Eukaryota</taxon>
        <taxon>Fungi</taxon>
        <taxon>Dikarya</taxon>
        <taxon>Ascomycota</taxon>
        <taxon>Pezizomycotina</taxon>
        <taxon>Sordariomycetes</taxon>
        <taxon>Sordariomycetidae</taxon>
        <taxon>Sordariales</taxon>
        <taxon>Podosporaceae</taxon>
        <taxon>Podospora</taxon>
    </lineage>
</organism>
<dbReference type="Gene3D" id="3.10.450.580">
    <property type="entry name" value="Mediator complex, subunit Med6"/>
    <property type="match status" value="1"/>
</dbReference>
<comment type="subunit">
    <text evidence="8">Component of the Mediator complex.</text>
</comment>
<comment type="similarity">
    <text evidence="2 8">Belongs to the Mediator complex subunit 6 family.</text>
</comment>
<dbReference type="Proteomes" id="UP001301958">
    <property type="component" value="Unassembled WGS sequence"/>
</dbReference>
<dbReference type="AlphaFoldDB" id="A0AAN7BVR2"/>
<accession>A0AAN7BVR2</accession>
<evidence type="ECO:0000256" key="7">
    <source>
        <dbReference type="ARBA" id="ARBA00031259"/>
    </source>
</evidence>
<protein>
    <recommendedName>
        <fullName evidence="3 8">Mediator of RNA polymerase II transcription subunit 6</fullName>
    </recommendedName>
    <alternativeName>
        <fullName evidence="7 8">Mediator complex subunit 6</fullName>
    </alternativeName>
</protein>
<evidence type="ECO:0000256" key="5">
    <source>
        <dbReference type="ARBA" id="ARBA00023163"/>
    </source>
</evidence>
<evidence type="ECO:0000256" key="3">
    <source>
        <dbReference type="ARBA" id="ARBA00020634"/>
    </source>
</evidence>
<dbReference type="GO" id="GO:0003712">
    <property type="term" value="F:transcription coregulator activity"/>
    <property type="evidence" value="ECO:0007669"/>
    <property type="project" value="InterPro"/>
</dbReference>
<reference evidence="10" key="1">
    <citation type="journal article" date="2023" name="Mol. Phylogenet. Evol.">
        <title>Genome-scale phylogeny and comparative genomics of the fungal order Sordariales.</title>
        <authorList>
            <person name="Hensen N."/>
            <person name="Bonometti L."/>
            <person name="Westerberg I."/>
            <person name="Brannstrom I.O."/>
            <person name="Guillou S."/>
            <person name="Cros-Aarteil S."/>
            <person name="Calhoun S."/>
            <person name="Haridas S."/>
            <person name="Kuo A."/>
            <person name="Mondo S."/>
            <person name="Pangilinan J."/>
            <person name="Riley R."/>
            <person name="LaButti K."/>
            <person name="Andreopoulos B."/>
            <person name="Lipzen A."/>
            <person name="Chen C."/>
            <person name="Yan M."/>
            <person name="Daum C."/>
            <person name="Ng V."/>
            <person name="Clum A."/>
            <person name="Steindorff A."/>
            <person name="Ohm R.A."/>
            <person name="Martin F."/>
            <person name="Silar P."/>
            <person name="Natvig D.O."/>
            <person name="Lalanne C."/>
            <person name="Gautier V."/>
            <person name="Ament-Velasquez S.L."/>
            <person name="Kruys A."/>
            <person name="Hutchinson M.I."/>
            <person name="Powell A.J."/>
            <person name="Barry K."/>
            <person name="Miller A.N."/>
            <person name="Grigoriev I.V."/>
            <person name="Debuchy R."/>
            <person name="Gladieux P."/>
            <person name="Hiltunen Thoren M."/>
            <person name="Johannesson H."/>
        </authorList>
    </citation>
    <scope>NUCLEOTIDE SEQUENCE</scope>
    <source>
        <strain evidence="10">CBS 990.96</strain>
    </source>
</reference>
<evidence type="ECO:0000256" key="2">
    <source>
        <dbReference type="ARBA" id="ARBA00007526"/>
    </source>
</evidence>
<keyword evidence="5 8" id="KW-0804">Transcription</keyword>
<reference evidence="10" key="2">
    <citation type="submission" date="2023-05" db="EMBL/GenBank/DDBJ databases">
        <authorList>
            <consortium name="Lawrence Berkeley National Laboratory"/>
            <person name="Steindorff A."/>
            <person name="Hensen N."/>
            <person name="Bonometti L."/>
            <person name="Westerberg I."/>
            <person name="Brannstrom I.O."/>
            <person name="Guillou S."/>
            <person name="Cros-Aarteil S."/>
            <person name="Calhoun S."/>
            <person name="Haridas S."/>
            <person name="Kuo A."/>
            <person name="Mondo S."/>
            <person name="Pangilinan J."/>
            <person name="Riley R."/>
            <person name="Labutti K."/>
            <person name="Andreopoulos B."/>
            <person name="Lipzen A."/>
            <person name="Chen C."/>
            <person name="Yanf M."/>
            <person name="Daum C."/>
            <person name="Ng V."/>
            <person name="Clum A."/>
            <person name="Ohm R."/>
            <person name="Martin F."/>
            <person name="Silar P."/>
            <person name="Natvig D."/>
            <person name="Lalanne C."/>
            <person name="Gautier V."/>
            <person name="Ament-Velasquez S.L."/>
            <person name="Kruys A."/>
            <person name="Hutchinson M.I."/>
            <person name="Powell A.J."/>
            <person name="Barry K."/>
            <person name="Miller A.N."/>
            <person name="Grigoriev I.V."/>
            <person name="Debuchy R."/>
            <person name="Gladieux P."/>
            <person name="Thoren M.H."/>
            <person name="Johannesson H."/>
        </authorList>
    </citation>
    <scope>NUCLEOTIDE SEQUENCE</scope>
    <source>
        <strain evidence="10">CBS 990.96</strain>
    </source>
</reference>
<comment type="subcellular location">
    <subcellularLocation>
        <location evidence="1 8">Nucleus</location>
    </subcellularLocation>
</comment>
<evidence type="ECO:0000256" key="9">
    <source>
        <dbReference type="SAM" id="MobiDB-lite"/>
    </source>
</evidence>
<comment type="caution">
    <text evidence="10">The sequence shown here is derived from an EMBL/GenBank/DDBJ whole genome shotgun (WGS) entry which is preliminary data.</text>
</comment>
<dbReference type="InterPro" id="IPR038566">
    <property type="entry name" value="Mediator_Med6_sf"/>
</dbReference>
<dbReference type="EMBL" id="MU865299">
    <property type="protein sequence ID" value="KAK4230460.1"/>
    <property type="molecule type" value="Genomic_DNA"/>
</dbReference>
<dbReference type="GO" id="GO:0006357">
    <property type="term" value="P:regulation of transcription by RNA polymerase II"/>
    <property type="evidence" value="ECO:0007669"/>
    <property type="project" value="InterPro"/>
</dbReference>
<dbReference type="GO" id="GO:0016592">
    <property type="term" value="C:mediator complex"/>
    <property type="evidence" value="ECO:0007669"/>
    <property type="project" value="InterPro"/>
</dbReference>
<dbReference type="Pfam" id="PF04934">
    <property type="entry name" value="Med6"/>
    <property type="match status" value="1"/>
</dbReference>
<name>A0AAN7BVR2_9PEZI</name>
<feature type="region of interest" description="Disordered" evidence="9">
    <location>
        <begin position="300"/>
        <end position="338"/>
    </location>
</feature>
<keyword evidence="6 8" id="KW-0539">Nucleus</keyword>
<evidence type="ECO:0000256" key="8">
    <source>
        <dbReference type="RuleBase" id="RU364143"/>
    </source>
</evidence>
<evidence type="ECO:0000256" key="4">
    <source>
        <dbReference type="ARBA" id="ARBA00023015"/>
    </source>
</evidence>
<evidence type="ECO:0000256" key="1">
    <source>
        <dbReference type="ARBA" id="ARBA00004123"/>
    </source>
</evidence>
<evidence type="ECO:0000313" key="11">
    <source>
        <dbReference type="Proteomes" id="UP001301958"/>
    </source>
</evidence>
<comment type="function">
    <text evidence="8">Component of the Mediator complex, a coactivator involved in the regulated transcription of nearly all RNA polymerase II-dependent genes. Mediator functions as a bridge to convey information from gene-specific regulatory proteins to the basal RNA polymerase II transcription machinery. Mediator is recruited to promoters by direct interactions with regulatory proteins and serves as a scaffold for the assembly of a functional preinitiation complex with RNA polymerase II and the general transcription factors.</text>
</comment>
<sequence>MPVPVEQPLDEIGWTGNPMEVGGIHNNSILYYFAKSPFYDKTSNNEVVFNQGLNNAAMFQFLATREMFEGRLKTMSGLEFIVAQEPAETNPGAGTGVWVVNKQTRRKRQNEDDEVIVHSSYYLIHDTWFMAPSLADVFSMRIAHIATSIKNILPKVSEVQTWSPATGTTFKKPVEKKDDKASSALNLGGASTASAPEVPATKKLQLLHSDPTEDVPPPWIFDDVLAIHERCGDQYMDENPITGTPGAFILSSTGRPKVNLATAPLQPGKGLPLGFGGAGPGAAGIAGKLPALNTKVAQVTDGPVSAKATKSPKTPGVGGPGKLKRRKSSKAVVGTPSS</sequence>
<evidence type="ECO:0000256" key="6">
    <source>
        <dbReference type="ARBA" id="ARBA00023242"/>
    </source>
</evidence>
<keyword evidence="4 8" id="KW-0805">Transcription regulation</keyword>
<dbReference type="PANTHER" id="PTHR13104">
    <property type="entry name" value="MED-6-RELATED"/>
    <property type="match status" value="1"/>
</dbReference>
<dbReference type="InterPro" id="IPR007018">
    <property type="entry name" value="Mediator_Med6"/>
</dbReference>
<gene>
    <name evidence="8" type="primary">MED6</name>
    <name evidence="10" type="ORF">QBC38DRAFT_441073</name>
</gene>
<proteinExistence type="inferred from homology"/>
<evidence type="ECO:0000313" key="10">
    <source>
        <dbReference type="EMBL" id="KAK4230460.1"/>
    </source>
</evidence>
<keyword evidence="8" id="KW-0010">Activator</keyword>